<evidence type="ECO:0000313" key="1">
    <source>
        <dbReference type="EMBL" id="JAH41134.1"/>
    </source>
</evidence>
<protein>
    <submittedName>
        <fullName evidence="1">Uncharacterized protein</fullName>
    </submittedName>
</protein>
<proteinExistence type="predicted"/>
<accession>A0A0E9SIC0</accession>
<dbReference type="EMBL" id="GBXM01067443">
    <property type="protein sequence ID" value="JAH41134.1"/>
    <property type="molecule type" value="Transcribed_RNA"/>
</dbReference>
<reference evidence="1" key="1">
    <citation type="submission" date="2014-11" db="EMBL/GenBank/DDBJ databases">
        <authorList>
            <person name="Amaro Gonzalez C."/>
        </authorList>
    </citation>
    <scope>NUCLEOTIDE SEQUENCE</scope>
</reference>
<dbReference type="AlphaFoldDB" id="A0A0E9SIC0"/>
<reference evidence="1" key="2">
    <citation type="journal article" date="2015" name="Fish Shellfish Immunol.">
        <title>Early steps in the European eel (Anguilla anguilla)-Vibrio vulnificus interaction in the gills: Role of the RtxA13 toxin.</title>
        <authorList>
            <person name="Callol A."/>
            <person name="Pajuelo D."/>
            <person name="Ebbesson L."/>
            <person name="Teles M."/>
            <person name="MacKenzie S."/>
            <person name="Amaro C."/>
        </authorList>
    </citation>
    <scope>NUCLEOTIDE SEQUENCE</scope>
</reference>
<name>A0A0E9SIC0_ANGAN</name>
<organism evidence="1">
    <name type="scientific">Anguilla anguilla</name>
    <name type="common">European freshwater eel</name>
    <name type="synonym">Muraena anguilla</name>
    <dbReference type="NCBI Taxonomy" id="7936"/>
    <lineage>
        <taxon>Eukaryota</taxon>
        <taxon>Metazoa</taxon>
        <taxon>Chordata</taxon>
        <taxon>Craniata</taxon>
        <taxon>Vertebrata</taxon>
        <taxon>Euteleostomi</taxon>
        <taxon>Actinopterygii</taxon>
        <taxon>Neopterygii</taxon>
        <taxon>Teleostei</taxon>
        <taxon>Anguilliformes</taxon>
        <taxon>Anguillidae</taxon>
        <taxon>Anguilla</taxon>
    </lineage>
</organism>
<sequence length="47" mass="5514">MSNFHPNFGTSNYLWLQLRSCGTPADDFGREVFRMRRQTEVLTHCGH</sequence>